<reference evidence="1 2" key="1">
    <citation type="submission" date="2019-07" db="EMBL/GenBank/DDBJ databases">
        <title>Insights of Desulfuromonas acetexigens electromicrobiology.</title>
        <authorList>
            <person name="Katuri K."/>
            <person name="Sapireddy V."/>
            <person name="Shaw D.R."/>
            <person name="Saikaly P."/>
        </authorList>
    </citation>
    <scope>NUCLEOTIDE SEQUENCE [LARGE SCALE GENOMIC DNA]</scope>
    <source>
        <strain evidence="1 2">2873</strain>
    </source>
</reference>
<protein>
    <submittedName>
        <fullName evidence="1">TIGR03016 family PEP-CTERM system-associated outer membrane protein</fullName>
    </submittedName>
</protein>
<evidence type="ECO:0000313" key="2">
    <source>
        <dbReference type="Proteomes" id="UP000317155"/>
    </source>
</evidence>
<dbReference type="EMBL" id="VJVV01000002">
    <property type="protein sequence ID" value="TRO83346.1"/>
    <property type="molecule type" value="Genomic_DNA"/>
</dbReference>
<name>A0A550JJF7_9BACT</name>
<dbReference type="Proteomes" id="UP000317155">
    <property type="component" value="Unassembled WGS sequence"/>
</dbReference>
<accession>A0A550JJF7</accession>
<organism evidence="1 2">
    <name type="scientific">Trichloromonas acetexigens</name>
    <dbReference type="NCBI Taxonomy" id="38815"/>
    <lineage>
        <taxon>Bacteria</taxon>
        <taxon>Pseudomonadati</taxon>
        <taxon>Thermodesulfobacteriota</taxon>
        <taxon>Desulfuromonadia</taxon>
        <taxon>Desulfuromonadales</taxon>
        <taxon>Trichloromonadaceae</taxon>
        <taxon>Trichloromonas</taxon>
    </lineage>
</organism>
<dbReference type="AlphaFoldDB" id="A0A550JJF7"/>
<gene>
    <name evidence="1" type="ORF">FL622_04480</name>
</gene>
<dbReference type="OrthoDB" id="5405095at2"/>
<evidence type="ECO:0000313" key="1">
    <source>
        <dbReference type="EMBL" id="TRO83346.1"/>
    </source>
</evidence>
<sequence length="418" mass="48083">MMLNSLKLAVPLLLAGLFIPGTSWAEFRATPSFSLRQEYNDNIYLERDKEGDFVTFVRPSLDILWSTRVVDLTLDLGLEYEKYWDNSDEDELRPSQGARLDSTFNLYRDALFLRVTDTYERVPIDEGDKGAVDNNLVNLTDSNRLEINPYLLLQPLRTLQARFDYLYENVWYREEEGDDAETHRYSAVLTQQLTPRISADLTGSFTQFRPKDASRSLLDDTGEEEYDRTDAGVGLLWQVNDQLALRGDVGRAWLDYEFSDDYDSTLFGGQADYQISVAFSVGAAYEEDISASVEDGARERQKASAYLAYADRSNVRLTVFQTRDDYIEIDRRDDGMGATLDGDVPITNKKGIAWLLSYTDYEEGDLEEYQRYGGRLEFYHQLRLGRVSLGYTYNRNDSDIPSEDYDNNIVFAQVALRW</sequence>
<keyword evidence="2" id="KW-1185">Reference proteome</keyword>
<comment type="caution">
    <text evidence="1">The sequence shown here is derived from an EMBL/GenBank/DDBJ whole genome shotgun (WGS) entry which is preliminary data.</text>
</comment>
<proteinExistence type="predicted"/>
<dbReference type="NCBIfam" id="TIGR03016">
    <property type="entry name" value="pepcterm_hypo_1"/>
    <property type="match status" value="1"/>
</dbReference>
<dbReference type="InterPro" id="IPR017467">
    <property type="entry name" value="CHP03016_PEP-CTERM"/>
</dbReference>